<dbReference type="EMBL" id="LWDX02030552">
    <property type="protein sequence ID" value="OEL28216.1"/>
    <property type="molecule type" value="Genomic_DNA"/>
</dbReference>
<dbReference type="Pfam" id="PF14543">
    <property type="entry name" value="TAXi_N"/>
    <property type="match status" value="1"/>
</dbReference>
<evidence type="ECO:0000256" key="7">
    <source>
        <dbReference type="PIRSR" id="PIRSR601461-1"/>
    </source>
</evidence>
<dbReference type="PANTHER" id="PTHR13683">
    <property type="entry name" value="ASPARTYL PROTEASES"/>
    <property type="match status" value="1"/>
</dbReference>
<keyword evidence="2 10" id="KW-0645">Protease</keyword>
<evidence type="ECO:0000256" key="8">
    <source>
        <dbReference type="SAM" id="SignalP"/>
    </source>
</evidence>
<dbReference type="FunFam" id="2.40.70.10:FF:000021">
    <property type="entry name" value="Aspartyl protease AED1"/>
    <property type="match status" value="1"/>
</dbReference>
<dbReference type="AlphaFoldDB" id="A0A1E5VSW7"/>
<evidence type="ECO:0000256" key="4">
    <source>
        <dbReference type="ARBA" id="ARBA00022750"/>
    </source>
</evidence>
<dbReference type="STRING" id="888268.A0A1E5VSW7"/>
<dbReference type="SUPFAM" id="SSF50630">
    <property type="entry name" value="Acid proteases"/>
    <property type="match status" value="1"/>
</dbReference>
<evidence type="ECO:0000256" key="6">
    <source>
        <dbReference type="ARBA" id="ARBA00023157"/>
    </source>
</evidence>
<dbReference type="Gene3D" id="2.40.70.10">
    <property type="entry name" value="Acid Proteases"/>
    <property type="match status" value="2"/>
</dbReference>
<keyword evidence="4" id="KW-0064">Aspartyl protease</keyword>
<keyword evidence="5" id="KW-0378">Hydrolase</keyword>
<evidence type="ECO:0000256" key="5">
    <source>
        <dbReference type="ARBA" id="ARBA00022801"/>
    </source>
</evidence>
<comment type="caution">
    <text evidence="10">The sequence shown here is derived from an EMBL/GenBank/DDBJ whole genome shotgun (WGS) entry which is preliminary data.</text>
</comment>
<feature type="domain" description="Peptidase A1" evidence="9">
    <location>
        <begin position="119"/>
        <end position="450"/>
    </location>
</feature>
<dbReference type="PROSITE" id="PS51767">
    <property type="entry name" value="PEPTIDASE_A1"/>
    <property type="match status" value="1"/>
</dbReference>
<reference evidence="10 11" key="1">
    <citation type="submission" date="2016-09" db="EMBL/GenBank/DDBJ databases">
        <title>The draft genome of Dichanthelium oligosanthes: A C3 panicoid grass species.</title>
        <authorList>
            <person name="Studer A.J."/>
            <person name="Schnable J.C."/>
            <person name="Brutnell T.P."/>
        </authorList>
    </citation>
    <scope>NUCLEOTIDE SEQUENCE [LARGE SCALE GENOMIC DNA]</scope>
    <source>
        <strain evidence="11">cv. Kellogg 1175</strain>
        <tissue evidence="10">Leaf</tissue>
    </source>
</reference>
<feature type="signal peptide" evidence="8">
    <location>
        <begin position="1"/>
        <end position="20"/>
    </location>
</feature>
<keyword evidence="6" id="KW-1015">Disulfide bond</keyword>
<keyword evidence="3 8" id="KW-0732">Signal</keyword>
<evidence type="ECO:0000259" key="9">
    <source>
        <dbReference type="PROSITE" id="PS51767"/>
    </source>
</evidence>
<sequence length="454" mass="47991">MIPVLPLLLVLCVSSPVANAKISSLKSNAVCSGHRADLPMLISVSIPLSSRTWLPLNHRRGPCSPFSSSETIPSTGDVLHRDRLRADSIRKGLNGTAAAKRGDVTVATTLGSSLGTLEYVVTVGLGTPAATQTVYMDTGSDVTWVQCRPCPAATCHPQKDPVFNPARSATYSAVRCGSAACKGLDRDRYGNGCSRRLCQYLVKYGDSSNTTGTYSADKLTLTPSYAVDHFQFGCSHAAHLFSDKADGLMGLGGGSRSLVSQTAMKAFSYCLPPTASYSGFLTLGVPRASSSRFVVTPMYRSSNVDTFYLVLLQGITVAGRRLNVPPSVFTARAVMDSGTIITRLPPKAYRALRAAFRKEMKMYPRVASSSTILDTCFNLSGVVGDVKVPSVALVFEKGATVELDPSGIIINDCLAFAPTGGDESVGIIGNVQQRTLEVLYDIGGGAVGFRGGAC</sequence>
<evidence type="ECO:0000256" key="1">
    <source>
        <dbReference type="ARBA" id="ARBA00007447"/>
    </source>
</evidence>
<dbReference type="InterPro" id="IPR032861">
    <property type="entry name" value="TAXi_N"/>
</dbReference>
<dbReference type="PANTHER" id="PTHR13683:SF716">
    <property type="entry name" value="OS06G0119600 PROTEIN"/>
    <property type="match status" value="1"/>
</dbReference>
<dbReference type="InterPro" id="IPR001461">
    <property type="entry name" value="Aspartic_peptidase_A1"/>
</dbReference>
<proteinExistence type="inferred from homology"/>
<accession>A0A1E5VSW7</accession>
<feature type="chain" id="PRO_5009188444" evidence="8">
    <location>
        <begin position="21"/>
        <end position="454"/>
    </location>
</feature>
<dbReference type="InterPro" id="IPR033121">
    <property type="entry name" value="PEPTIDASE_A1"/>
</dbReference>
<evidence type="ECO:0000256" key="3">
    <source>
        <dbReference type="ARBA" id="ARBA00022729"/>
    </source>
</evidence>
<dbReference type="Proteomes" id="UP000095767">
    <property type="component" value="Unassembled WGS sequence"/>
</dbReference>
<dbReference type="OrthoDB" id="682049at2759"/>
<dbReference type="Pfam" id="PF14541">
    <property type="entry name" value="TAXi_C"/>
    <property type="match status" value="1"/>
</dbReference>
<name>A0A1E5VSW7_9POAL</name>
<dbReference type="InterPro" id="IPR032799">
    <property type="entry name" value="TAXi_C"/>
</dbReference>
<evidence type="ECO:0000256" key="2">
    <source>
        <dbReference type="ARBA" id="ARBA00022670"/>
    </source>
</evidence>
<dbReference type="GO" id="GO:0006508">
    <property type="term" value="P:proteolysis"/>
    <property type="evidence" value="ECO:0007669"/>
    <property type="project" value="UniProtKB-KW"/>
</dbReference>
<keyword evidence="11" id="KW-1185">Reference proteome</keyword>
<dbReference type="InterPro" id="IPR021109">
    <property type="entry name" value="Peptidase_aspartic_dom_sf"/>
</dbReference>
<evidence type="ECO:0000313" key="11">
    <source>
        <dbReference type="Proteomes" id="UP000095767"/>
    </source>
</evidence>
<gene>
    <name evidence="10" type="ORF">BAE44_0010765</name>
</gene>
<feature type="active site" evidence="7">
    <location>
        <position position="137"/>
    </location>
</feature>
<dbReference type="GO" id="GO:0004190">
    <property type="term" value="F:aspartic-type endopeptidase activity"/>
    <property type="evidence" value="ECO:0007669"/>
    <property type="project" value="UniProtKB-KW"/>
</dbReference>
<protein>
    <submittedName>
        <fullName evidence="10">Aspartyl protease family protein</fullName>
    </submittedName>
</protein>
<comment type="similarity">
    <text evidence="1">Belongs to the peptidase A1 family.</text>
</comment>
<evidence type="ECO:0000313" key="10">
    <source>
        <dbReference type="EMBL" id="OEL28216.1"/>
    </source>
</evidence>
<dbReference type="PRINTS" id="PR00792">
    <property type="entry name" value="PEPSIN"/>
</dbReference>
<dbReference type="FunFam" id="2.40.70.10:FF:000013">
    <property type="entry name" value="Aspartyl protease AED1"/>
    <property type="match status" value="1"/>
</dbReference>
<organism evidence="10 11">
    <name type="scientific">Dichanthelium oligosanthes</name>
    <dbReference type="NCBI Taxonomy" id="888268"/>
    <lineage>
        <taxon>Eukaryota</taxon>
        <taxon>Viridiplantae</taxon>
        <taxon>Streptophyta</taxon>
        <taxon>Embryophyta</taxon>
        <taxon>Tracheophyta</taxon>
        <taxon>Spermatophyta</taxon>
        <taxon>Magnoliopsida</taxon>
        <taxon>Liliopsida</taxon>
        <taxon>Poales</taxon>
        <taxon>Poaceae</taxon>
        <taxon>PACMAD clade</taxon>
        <taxon>Panicoideae</taxon>
        <taxon>Panicodae</taxon>
        <taxon>Paniceae</taxon>
        <taxon>Dichantheliinae</taxon>
        <taxon>Dichanthelium</taxon>
    </lineage>
</organism>
<feature type="active site" evidence="7">
    <location>
        <position position="336"/>
    </location>
</feature>